<organism evidence="1 2">
    <name type="scientific">Abyssobacteria bacterium (strain SURF_5)</name>
    <dbReference type="NCBI Taxonomy" id="2093360"/>
    <lineage>
        <taxon>Bacteria</taxon>
        <taxon>Pseudomonadati</taxon>
        <taxon>Candidatus Hydrogenedentota</taxon>
        <taxon>Candidatus Abyssobacteria</taxon>
    </lineage>
</organism>
<evidence type="ECO:0000313" key="2">
    <source>
        <dbReference type="Proteomes" id="UP000265882"/>
    </source>
</evidence>
<evidence type="ECO:0008006" key="3">
    <source>
        <dbReference type="Google" id="ProtNLM"/>
    </source>
</evidence>
<dbReference type="Proteomes" id="UP000265882">
    <property type="component" value="Unassembled WGS sequence"/>
</dbReference>
<dbReference type="NCBIfam" id="NF038114">
    <property type="entry name" value="rightmost"/>
    <property type="match status" value="1"/>
</dbReference>
<accession>A0A3A4NWZ8</accession>
<dbReference type="InterPro" id="IPR021655">
    <property type="entry name" value="Put_metal-bd"/>
</dbReference>
<name>A0A3A4NWZ8_ABYX5</name>
<gene>
    <name evidence="1" type="ORF">C4520_09435</name>
</gene>
<sequence length="679" mass="69351">LDDNCDGLDQNCNGTADENYTPTSTNCGIGECTASGQMICSSGALQDTCTPGSPTGLDDDCDGSDENCNGTADENYVPAATNCGVGECAASGQLICSAGTLQDTCTPGSPTGLDDDCDGSDENCNGTADENYTPISTNCGTGGCAASGQLICSAGTLQDTCTPGSPTGLDDDCDGLDQNCNGTADENYTPTSTNCGVGECTASGQMICSSGTLQDTCTPGSPTGADDDCDGLDQNCNGTADENYTPTTTNCGVGECTASGQMICSSGTLQDTCTPGSPTGLDDDCDGSDENCNGTADENYIPTATNCGIGECTASGQMICSGGALQDTCTPGSPTGLDDDCDGSDENCNGTADENYTPTTTNCGVGECSASGLLTCISGTLHDSCTPGIPADEVCDGLDNNCNSLVDDGLQFLTYYRDADGDGYGNAAVTTEACALPSGHVADSTDCNDSNEFVNPGMSEAYCNDIDDDCNTQTVDDVTAPEISCPTDAQADYECGGIPVDNPVIQSFLQSSSAVDDCDGSIPVTNDAPALFDKGVTVVTFTATDAENNSSFCQASMHVHYEYSGILQPINTDDSSVFPIGKCIPIRFALNCSGSTPVGTATATLSVTKISDTITGTVPETETIPPGLADTGNVFRYNAVEQWYEYNWLSKGLTEGTYRIVISVDDGTVREALFSLSAK</sequence>
<dbReference type="EMBL" id="QZKU01000066">
    <property type="protein sequence ID" value="RJP21650.1"/>
    <property type="molecule type" value="Genomic_DNA"/>
</dbReference>
<evidence type="ECO:0000313" key="1">
    <source>
        <dbReference type="EMBL" id="RJP21650.1"/>
    </source>
</evidence>
<feature type="non-terminal residue" evidence="1">
    <location>
        <position position="1"/>
    </location>
</feature>
<proteinExistence type="predicted"/>
<dbReference type="AlphaFoldDB" id="A0A3A4NWZ8"/>
<comment type="caution">
    <text evidence="1">The sequence shown here is derived from an EMBL/GenBank/DDBJ whole genome shotgun (WGS) entry which is preliminary data.</text>
</comment>
<dbReference type="Pfam" id="PF11617">
    <property type="entry name" value="Cu-binding_MopE"/>
    <property type="match status" value="9"/>
</dbReference>
<reference evidence="1 2" key="1">
    <citation type="journal article" date="2017" name="ISME J.">
        <title>Energy and carbon metabolisms in a deep terrestrial subsurface fluid microbial community.</title>
        <authorList>
            <person name="Momper L."/>
            <person name="Jungbluth S.P."/>
            <person name="Lee M.D."/>
            <person name="Amend J.P."/>
        </authorList>
    </citation>
    <scope>NUCLEOTIDE SEQUENCE [LARGE SCALE GENOMIC DNA]</scope>
    <source>
        <strain evidence="1">SURF_5</strain>
    </source>
</reference>
<protein>
    <recommendedName>
        <fullName evidence="3">HYR domain-containing protein</fullName>
    </recommendedName>
</protein>